<feature type="signal peptide" evidence="7">
    <location>
        <begin position="1"/>
        <end position="20"/>
    </location>
</feature>
<dbReference type="SUPFAM" id="SSF48537">
    <property type="entry name" value="Phospholipase C/P1 nuclease"/>
    <property type="match status" value="1"/>
</dbReference>
<dbReference type="PANTHER" id="PTHR33146">
    <property type="entry name" value="ENDONUCLEASE 4"/>
    <property type="match status" value="1"/>
</dbReference>
<gene>
    <name evidence="8" type="ORF">SAMN05660236_0415</name>
</gene>
<organism evidence="8 9">
    <name type="scientific">Ohtaekwangia koreensis</name>
    <dbReference type="NCBI Taxonomy" id="688867"/>
    <lineage>
        <taxon>Bacteria</taxon>
        <taxon>Pseudomonadati</taxon>
        <taxon>Bacteroidota</taxon>
        <taxon>Cytophagia</taxon>
        <taxon>Cytophagales</taxon>
        <taxon>Fulvivirgaceae</taxon>
        <taxon>Ohtaekwangia</taxon>
    </lineage>
</organism>
<dbReference type="AlphaFoldDB" id="A0A1T5IU84"/>
<evidence type="ECO:0000313" key="9">
    <source>
        <dbReference type="Proteomes" id="UP000190961"/>
    </source>
</evidence>
<dbReference type="Proteomes" id="UP000190961">
    <property type="component" value="Unassembled WGS sequence"/>
</dbReference>
<name>A0A1T5IU84_9BACT</name>
<reference evidence="8 9" key="1">
    <citation type="submission" date="2017-02" db="EMBL/GenBank/DDBJ databases">
        <authorList>
            <person name="Peterson S.W."/>
        </authorList>
    </citation>
    <scope>NUCLEOTIDE SEQUENCE [LARGE SCALE GENOMIC DNA]</scope>
    <source>
        <strain evidence="8 9">DSM 25262</strain>
    </source>
</reference>
<feature type="chain" id="PRO_5012820899" evidence="7">
    <location>
        <begin position="21"/>
        <end position="254"/>
    </location>
</feature>
<evidence type="ECO:0000256" key="6">
    <source>
        <dbReference type="ARBA" id="ARBA00023180"/>
    </source>
</evidence>
<evidence type="ECO:0000256" key="5">
    <source>
        <dbReference type="ARBA" id="ARBA00023157"/>
    </source>
</evidence>
<dbReference type="PANTHER" id="PTHR33146:SF26">
    <property type="entry name" value="ENDONUCLEASE 4"/>
    <property type="match status" value="1"/>
</dbReference>
<evidence type="ECO:0000256" key="7">
    <source>
        <dbReference type="SAM" id="SignalP"/>
    </source>
</evidence>
<dbReference type="GO" id="GO:0046872">
    <property type="term" value="F:metal ion binding"/>
    <property type="evidence" value="ECO:0007669"/>
    <property type="project" value="UniProtKB-KW"/>
</dbReference>
<dbReference type="GO" id="GO:0003676">
    <property type="term" value="F:nucleic acid binding"/>
    <property type="evidence" value="ECO:0007669"/>
    <property type="project" value="InterPro"/>
</dbReference>
<evidence type="ECO:0000313" key="8">
    <source>
        <dbReference type="EMBL" id="SKC42736.1"/>
    </source>
</evidence>
<dbReference type="Gene3D" id="1.10.575.10">
    <property type="entry name" value="P1 Nuclease"/>
    <property type="match status" value="1"/>
</dbReference>
<sequence>MKKIAAFLLLTLLSYGHANAWGPTGHRATGWIAEKYLSKKAKKEIDRILSGQSMAIASTWMDEIRSDSTYNYAADWHWVTIQDGQTYDQSVKNPNGDVIQAIERIVTELKSKKFTGQAEAERIKMLIHLIGDIHQPLHVGGGNDRGGNDVKIMWFRVDSNLHRVWDSDMIDDTKLSYSELAQSLEKPTPAQLASWQNTSVRDWAYESMAYRKQVYDYGAGKLGYQYGYKHFHVVRYRLLQAGVRLAGILNEIYG</sequence>
<dbReference type="GO" id="GO:0006308">
    <property type="term" value="P:DNA catabolic process"/>
    <property type="evidence" value="ECO:0007669"/>
    <property type="project" value="InterPro"/>
</dbReference>
<dbReference type="InterPro" id="IPR008947">
    <property type="entry name" value="PLipase_C/P1_nuclease_dom_sf"/>
</dbReference>
<keyword evidence="1" id="KW-0540">Nuclease</keyword>
<dbReference type="GO" id="GO:0016788">
    <property type="term" value="F:hydrolase activity, acting on ester bonds"/>
    <property type="evidence" value="ECO:0007669"/>
    <property type="project" value="InterPro"/>
</dbReference>
<keyword evidence="7" id="KW-0732">Signal</keyword>
<dbReference type="Pfam" id="PF02265">
    <property type="entry name" value="S1-P1_nuclease"/>
    <property type="match status" value="1"/>
</dbReference>
<dbReference type="OrthoDB" id="267579at2"/>
<accession>A0A1T5IU84</accession>
<dbReference type="GO" id="GO:0004519">
    <property type="term" value="F:endonuclease activity"/>
    <property type="evidence" value="ECO:0007669"/>
    <property type="project" value="UniProtKB-KW"/>
</dbReference>
<protein>
    <submittedName>
        <fullName evidence="8">S1/P1 Nuclease</fullName>
    </submittedName>
</protein>
<keyword evidence="9" id="KW-1185">Reference proteome</keyword>
<dbReference type="RefSeq" id="WP_079685039.1">
    <property type="nucleotide sequence ID" value="NZ_FUZU01000001.1"/>
</dbReference>
<evidence type="ECO:0000256" key="2">
    <source>
        <dbReference type="ARBA" id="ARBA00022723"/>
    </source>
</evidence>
<dbReference type="STRING" id="688867.SAMN05660236_0415"/>
<evidence type="ECO:0000256" key="4">
    <source>
        <dbReference type="ARBA" id="ARBA00022801"/>
    </source>
</evidence>
<keyword evidence="6" id="KW-0325">Glycoprotein</keyword>
<dbReference type="InterPro" id="IPR003154">
    <property type="entry name" value="S1/P1nuclease"/>
</dbReference>
<keyword evidence="3" id="KW-0255">Endonuclease</keyword>
<evidence type="ECO:0000256" key="3">
    <source>
        <dbReference type="ARBA" id="ARBA00022759"/>
    </source>
</evidence>
<evidence type="ECO:0000256" key="1">
    <source>
        <dbReference type="ARBA" id="ARBA00022722"/>
    </source>
</evidence>
<keyword evidence="5" id="KW-1015">Disulfide bond</keyword>
<keyword evidence="4" id="KW-0378">Hydrolase</keyword>
<dbReference type="EMBL" id="FUZU01000001">
    <property type="protein sequence ID" value="SKC42736.1"/>
    <property type="molecule type" value="Genomic_DNA"/>
</dbReference>
<proteinExistence type="predicted"/>
<keyword evidence="2" id="KW-0479">Metal-binding</keyword>
<dbReference type="CDD" id="cd11010">
    <property type="entry name" value="S1-P1_nuclease"/>
    <property type="match status" value="1"/>
</dbReference>